<organism evidence="1">
    <name type="scientific">Rhipicephalus appendiculatus</name>
    <name type="common">Brown ear tick</name>
    <dbReference type="NCBI Taxonomy" id="34631"/>
    <lineage>
        <taxon>Eukaryota</taxon>
        <taxon>Metazoa</taxon>
        <taxon>Ecdysozoa</taxon>
        <taxon>Arthropoda</taxon>
        <taxon>Chelicerata</taxon>
        <taxon>Arachnida</taxon>
        <taxon>Acari</taxon>
        <taxon>Parasitiformes</taxon>
        <taxon>Ixodida</taxon>
        <taxon>Ixodoidea</taxon>
        <taxon>Ixodidae</taxon>
        <taxon>Rhipicephalinae</taxon>
        <taxon>Rhipicephalus</taxon>
        <taxon>Rhipicephalus</taxon>
    </lineage>
</organism>
<protein>
    <submittedName>
        <fullName evidence="1">Ixodegrin B</fullName>
    </submittedName>
</protein>
<evidence type="ECO:0000313" key="1">
    <source>
        <dbReference type="EMBL" id="JAP86592.1"/>
    </source>
</evidence>
<reference evidence="1" key="1">
    <citation type="journal article" date="2016" name="Ticks Tick Borne Dis.">
        <title>De novo assembly and annotation of the salivary gland transcriptome of Rhipicephalus appendiculatus male and female ticks during blood feeding.</title>
        <authorList>
            <person name="de Castro M.H."/>
            <person name="de Klerk D."/>
            <person name="Pienaar R."/>
            <person name="Latif A.A."/>
            <person name="Rees D.J."/>
            <person name="Mans B.J."/>
        </authorList>
    </citation>
    <scope>NUCLEOTIDE SEQUENCE</scope>
    <source>
        <tissue evidence="1">Salivary glands</tissue>
    </source>
</reference>
<dbReference type="EMBL" id="GEDV01001965">
    <property type="protein sequence ID" value="JAP86592.1"/>
    <property type="molecule type" value="Transcribed_RNA"/>
</dbReference>
<dbReference type="Gene3D" id="2.10.80.10">
    <property type="entry name" value="Lipase, subunit A"/>
    <property type="match status" value="1"/>
</dbReference>
<proteinExistence type="predicted"/>
<dbReference type="AlphaFoldDB" id="A0A131Z702"/>
<sequence>MEEDIPLLDARTSSSISKSLLKFARTISQGKKTEMRCFVKCCLFILLLDAQMQLIATYEDSHQYPVEFPDFGPAYEDPWPKHEKQLGEACLNSDECRRDLCCVLHNGCRECRRRAMYCKRCSEYQLKGGYYKDYCPCLEGQGECHTFPKKNYGLCYFGKER</sequence>
<accession>A0A131Z702</accession>
<name>A0A131Z702_RHIAP</name>